<accession>A0A3N8PVZ0</accession>
<comment type="caution">
    <text evidence="1">The sequence shown here is derived from an EMBL/GenBank/DDBJ whole genome shotgun (WGS) entry which is preliminary data.</text>
</comment>
<sequence>MSLSACDMSSSEPVYSSVGVEAFNYTSYNLDHFVVRDQYGNKASGGGDLMPGSGAGSVSCCYALKGTDFTVDWDVYDADAAQKQIDAQQDISVIRKTARVHMPPAEVKGKPGQNVLALHFYPDDHVEFEFRDDLQGARISYAKVDEWFQRTYGKAANPDNLDDAKSFRRTVRVAADGWKKYGLTSEKDLEQYVYYALIVNPRFDEYPAVQKILVETKGKPDAFGDAMRKLSPATVDEIKRFRPEQKEVVRG</sequence>
<dbReference type="AlphaFoldDB" id="A0A3N8PVZ0"/>
<dbReference type="Proteomes" id="UP000269271">
    <property type="component" value="Unassembled WGS sequence"/>
</dbReference>
<proteinExistence type="predicted"/>
<name>A0A3N8PVZ0_9BURK</name>
<reference evidence="1 2" key="1">
    <citation type="submission" date="2018-08" db="EMBL/GenBank/DDBJ databases">
        <title>Comparative analysis of Burkholderia isolates from Puerto Rico.</title>
        <authorList>
            <person name="Hall C."/>
            <person name="Sahl J."/>
            <person name="Wagner D."/>
        </authorList>
    </citation>
    <scope>NUCLEOTIDE SEQUENCE [LARGE SCALE GENOMIC DNA]</scope>
    <source>
        <strain evidence="1 2">Bp9001</strain>
    </source>
</reference>
<organism evidence="1 2">
    <name type="scientific">Burkholderia contaminans</name>
    <dbReference type="NCBI Taxonomy" id="488447"/>
    <lineage>
        <taxon>Bacteria</taxon>
        <taxon>Pseudomonadati</taxon>
        <taxon>Pseudomonadota</taxon>
        <taxon>Betaproteobacteria</taxon>
        <taxon>Burkholderiales</taxon>
        <taxon>Burkholderiaceae</taxon>
        <taxon>Burkholderia</taxon>
        <taxon>Burkholderia cepacia complex</taxon>
    </lineage>
</organism>
<evidence type="ECO:0000313" key="2">
    <source>
        <dbReference type="Proteomes" id="UP000269271"/>
    </source>
</evidence>
<dbReference type="InterPro" id="IPR021733">
    <property type="entry name" value="DUF3304"/>
</dbReference>
<protein>
    <submittedName>
        <fullName evidence="1">DUF3304 domain-containing protein</fullName>
    </submittedName>
</protein>
<dbReference type="EMBL" id="QTQX01000039">
    <property type="protein sequence ID" value="RQT15794.1"/>
    <property type="molecule type" value="Genomic_DNA"/>
</dbReference>
<dbReference type="Pfam" id="PF11745">
    <property type="entry name" value="DUF3304"/>
    <property type="match status" value="1"/>
</dbReference>
<evidence type="ECO:0000313" key="1">
    <source>
        <dbReference type="EMBL" id="RQT15794.1"/>
    </source>
</evidence>
<gene>
    <name evidence="1" type="ORF">DF037_37255</name>
</gene>